<name>A0A3A1YXW8_9BURK</name>
<reference evidence="2 3" key="1">
    <citation type="submission" date="2017-08" db="EMBL/GenBank/DDBJ databases">
        <title>Pusillimonas indicus sp. nov., a member of the family Alcaligenaceae isolated from surface seawater.</title>
        <authorList>
            <person name="Li J."/>
        </authorList>
    </citation>
    <scope>NUCLEOTIDE SEQUENCE [LARGE SCALE GENOMIC DNA]</scope>
    <source>
        <strain evidence="2 3">L52-1-41</strain>
    </source>
</reference>
<dbReference type="EMBL" id="NQYH01000001">
    <property type="protein sequence ID" value="RIY42159.1"/>
    <property type="molecule type" value="Genomic_DNA"/>
</dbReference>
<organism evidence="2 3">
    <name type="scientific">Neopusillimonas maritima</name>
    <dbReference type="NCBI Taxonomy" id="2026239"/>
    <lineage>
        <taxon>Bacteria</taxon>
        <taxon>Pseudomonadati</taxon>
        <taxon>Pseudomonadota</taxon>
        <taxon>Betaproteobacteria</taxon>
        <taxon>Burkholderiales</taxon>
        <taxon>Alcaligenaceae</taxon>
        <taxon>Neopusillimonas</taxon>
    </lineage>
</organism>
<evidence type="ECO:0008006" key="4">
    <source>
        <dbReference type="Google" id="ProtNLM"/>
    </source>
</evidence>
<evidence type="ECO:0000313" key="2">
    <source>
        <dbReference type="EMBL" id="RIY42159.1"/>
    </source>
</evidence>
<feature type="signal peptide" evidence="1">
    <location>
        <begin position="1"/>
        <end position="26"/>
    </location>
</feature>
<keyword evidence="1" id="KW-0732">Signal</keyword>
<dbReference type="AlphaFoldDB" id="A0A3A1YXW8"/>
<sequence>MKIRSLLLSPIAALLVVGCAPMPKQAVHTSEIKCEPSGNIDLAGNWLGQRNQAGVAGSFQVWMNLHPDGTMSYAERLQRKGKPAQSLRETGCWQRDASTGELVLRTLKSNGAWVEANDPIYMNRYPYALQGSGQLKLGDGQSAFLLKRMPNDYRLPF</sequence>
<feature type="chain" id="PRO_5017259436" description="Lipoprotein" evidence="1">
    <location>
        <begin position="27"/>
        <end position="157"/>
    </location>
</feature>
<evidence type="ECO:0000256" key="1">
    <source>
        <dbReference type="SAM" id="SignalP"/>
    </source>
</evidence>
<protein>
    <recommendedName>
        <fullName evidence="4">Lipoprotein</fullName>
    </recommendedName>
</protein>
<proteinExistence type="predicted"/>
<comment type="caution">
    <text evidence="2">The sequence shown here is derived from an EMBL/GenBank/DDBJ whole genome shotgun (WGS) entry which is preliminary data.</text>
</comment>
<evidence type="ECO:0000313" key="3">
    <source>
        <dbReference type="Proteomes" id="UP000266206"/>
    </source>
</evidence>
<dbReference type="PROSITE" id="PS51257">
    <property type="entry name" value="PROKAR_LIPOPROTEIN"/>
    <property type="match status" value="1"/>
</dbReference>
<dbReference type="Proteomes" id="UP000266206">
    <property type="component" value="Unassembled WGS sequence"/>
</dbReference>
<accession>A0A3A1YXW8</accession>
<gene>
    <name evidence="2" type="ORF">CJP73_01585</name>
</gene>